<organism evidence="1 2">
    <name type="scientific">Mycolicibacter heraklionensis</name>
    <dbReference type="NCBI Taxonomy" id="512402"/>
    <lineage>
        <taxon>Bacteria</taxon>
        <taxon>Bacillati</taxon>
        <taxon>Actinomycetota</taxon>
        <taxon>Actinomycetes</taxon>
        <taxon>Mycobacteriales</taxon>
        <taxon>Mycobacteriaceae</taxon>
        <taxon>Mycolicibacter</taxon>
    </lineage>
</organism>
<dbReference type="EMBL" id="LZME01000099">
    <property type="protein sequence ID" value="OBK83884.1"/>
    <property type="molecule type" value="Genomic_DNA"/>
</dbReference>
<dbReference type="Proteomes" id="UP000093712">
    <property type="component" value="Unassembled WGS sequence"/>
</dbReference>
<proteinExistence type="predicted"/>
<comment type="caution">
    <text evidence="1">The sequence shown here is derived from an EMBL/GenBank/DDBJ whole genome shotgun (WGS) entry which is preliminary data.</text>
</comment>
<dbReference type="RefSeq" id="WP_065041130.1">
    <property type="nucleotide sequence ID" value="NZ_LZME01000099.1"/>
</dbReference>
<evidence type="ECO:0000313" key="2">
    <source>
        <dbReference type="Proteomes" id="UP000093712"/>
    </source>
</evidence>
<protein>
    <submittedName>
        <fullName evidence="1">Uncharacterized protein</fullName>
    </submittedName>
</protein>
<accession>A0AA91EYS9</accession>
<reference evidence="1 2" key="1">
    <citation type="submission" date="2016-06" db="EMBL/GenBank/DDBJ databases">
        <authorList>
            <person name="Sutton G."/>
            <person name="Brinkac L."/>
            <person name="Sanka R."/>
            <person name="Adams M."/>
            <person name="Lau E."/>
            <person name="Garcia-Basteiro A."/>
            <person name="Lopez-Varela E."/>
            <person name="Palencia S."/>
        </authorList>
    </citation>
    <scope>NUCLEOTIDE SEQUENCE [LARGE SCALE GENOMIC DNA]</scope>
    <source>
        <strain evidence="1 2">1211594.5</strain>
    </source>
</reference>
<name>A0AA91EYS9_9MYCO</name>
<evidence type="ECO:0000313" key="1">
    <source>
        <dbReference type="EMBL" id="OBK83884.1"/>
    </source>
</evidence>
<dbReference type="AlphaFoldDB" id="A0AA91EYS9"/>
<sequence>MSSHPLSFFSFISLHDPGPDDHRRYNQWHQLDHRPENLALPGIAGGERWRRPADCKRMSAGTSEQSDVDYIAMYWFREPVERSVREWEQLGADSFQWGRGPMIPGVRRTLLAFFRPIKGYSALSSLVSPEAIPHRPNRGLHLTLTRYAEPLGAQTHEEYRLQDQVLMPELLRLPGVAGAWTFALDHHQDNALGLRSQQASDSAGALRLRLLYLDEDPLDTTTRVRQRTAEIRESVTQPSIGETVLDTPLRSITAWVDW</sequence>
<gene>
    <name evidence="1" type="ORF">A5649_05870</name>
</gene>